<gene>
    <name evidence="2" type="ORF">BI49514_00306</name>
</gene>
<name>A0A2H1HUR4_9MICO</name>
<reference evidence="3" key="1">
    <citation type="submission" date="2017-03" db="EMBL/GenBank/DDBJ databases">
        <authorList>
            <person name="Monnet C."/>
        </authorList>
    </citation>
    <scope>NUCLEOTIDE SEQUENCE [LARGE SCALE GENOMIC DNA]</scope>
    <source>
        <strain evidence="3">ATCC 49514</strain>
    </source>
</reference>
<dbReference type="SUPFAM" id="SSF160904">
    <property type="entry name" value="Jann2411-like"/>
    <property type="match status" value="1"/>
</dbReference>
<sequence length="196" mass="22571">MIEMNTADRNAAPDDLELVRRLLNTWRIPHDTRAPSDDLRQLVESSESEWKRQFETLPRPTDGEQVSRLTQIRDGLRDMVQRNKPNDNDLWWFHKRLSEYPVVPIVAIADAGMVVDLRPQSEETSAAILTIVLRSMQRGTWNRLKACPDCRLSFYDRSPGATKVWCGMTTNGPQGRACGSIAKMRTYRKRKSENLN</sequence>
<organism evidence="2 3">
    <name type="scientific">Brevibacterium iodinum ATCC 49514</name>
    <dbReference type="NCBI Taxonomy" id="1255616"/>
    <lineage>
        <taxon>Bacteria</taxon>
        <taxon>Bacillati</taxon>
        <taxon>Actinomycetota</taxon>
        <taxon>Actinomycetes</taxon>
        <taxon>Micrococcales</taxon>
        <taxon>Brevibacteriaceae</taxon>
        <taxon>Brevibacterium</taxon>
    </lineage>
</organism>
<dbReference type="AlphaFoldDB" id="A0A2H1HUR4"/>
<dbReference type="PANTHER" id="PTHR35525:SF3">
    <property type="entry name" value="BLL6575 PROTEIN"/>
    <property type="match status" value="1"/>
</dbReference>
<dbReference type="EMBL" id="FXYX01000001">
    <property type="protein sequence ID" value="SMX66632.1"/>
    <property type="molecule type" value="Genomic_DNA"/>
</dbReference>
<dbReference type="Pfam" id="PF11706">
    <property type="entry name" value="zf-CGNR"/>
    <property type="match status" value="1"/>
</dbReference>
<evidence type="ECO:0000313" key="3">
    <source>
        <dbReference type="Proteomes" id="UP000234382"/>
    </source>
</evidence>
<proteinExistence type="predicted"/>
<evidence type="ECO:0000313" key="2">
    <source>
        <dbReference type="EMBL" id="SMX66632.1"/>
    </source>
</evidence>
<dbReference type="InterPro" id="IPR021005">
    <property type="entry name" value="Znf_CGNR"/>
</dbReference>
<dbReference type="PANTHER" id="PTHR35525">
    <property type="entry name" value="BLL6575 PROTEIN"/>
    <property type="match status" value="1"/>
</dbReference>
<dbReference type="InterPro" id="IPR023286">
    <property type="entry name" value="ABATE_dom_sf"/>
</dbReference>
<keyword evidence="3" id="KW-1185">Reference proteome</keyword>
<protein>
    <submittedName>
        <fullName evidence="2">CGNR zinc finger domain-containing protein</fullName>
    </submittedName>
</protein>
<dbReference type="Gene3D" id="1.10.3300.10">
    <property type="entry name" value="Jann2411-like domain"/>
    <property type="match status" value="1"/>
</dbReference>
<dbReference type="Proteomes" id="UP000234382">
    <property type="component" value="Unassembled WGS sequence"/>
</dbReference>
<evidence type="ECO:0000259" key="1">
    <source>
        <dbReference type="Pfam" id="PF11706"/>
    </source>
</evidence>
<dbReference type="InterPro" id="IPR010852">
    <property type="entry name" value="ABATE"/>
</dbReference>
<feature type="domain" description="Zinc finger CGNR" evidence="1">
    <location>
        <begin position="143"/>
        <end position="191"/>
    </location>
</feature>
<accession>A0A2H1HUR4</accession>